<feature type="active site" evidence="9">
    <location>
        <position position="273"/>
    </location>
</feature>
<dbReference type="PANTHER" id="PTHR13504">
    <property type="entry name" value="FIDO DOMAIN-CONTAINING PROTEIN DDB_G0283145"/>
    <property type="match status" value="1"/>
</dbReference>
<keyword evidence="3" id="KW-0677">Repeat</keyword>
<evidence type="ECO:0000256" key="6">
    <source>
        <dbReference type="ARBA" id="ARBA00022840"/>
    </source>
</evidence>
<evidence type="ECO:0000256" key="9">
    <source>
        <dbReference type="PIRSR" id="PIRSR640198-1"/>
    </source>
</evidence>
<name>A0AAJ1DH22_PROMI</name>
<dbReference type="InterPro" id="IPR040198">
    <property type="entry name" value="Fido_containing"/>
</dbReference>
<evidence type="ECO:0000313" key="13">
    <source>
        <dbReference type="Proteomes" id="UP000195540"/>
    </source>
</evidence>
<evidence type="ECO:0000256" key="2">
    <source>
        <dbReference type="ARBA" id="ARBA00022692"/>
    </source>
</evidence>
<dbReference type="SUPFAM" id="SSF140931">
    <property type="entry name" value="Fic-like"/>
    <property type="match status" value="1"/>
</dbReference>
<dbReference type="Pfam" id="PF02661">
    <property type="entry name" value="Fic"/>
    <property type="match status" value="1"/>
</dbReference>
<accession>A0AAJ1DH22</accession>
<evidence type="ECO:0000256" key="8">
    <source>
        <dbReference type="ARBA" id="ARBA00023136"/>
    </source>
</evidence>
<keyword evidence="4 10" id="KW-0547">Nucleotide-binding</keyword>
<sequence length="337" mass="39731">MEKHKKLEAGINHINHKELKKIKIIHLKTTPSKNGITHFYWNNKLSELIIGAKVQFPVPSIAHIEHYKESFFDNNRNEIQLGDSIIWFFGKSIQPLVCATVIGACKIKRKRYLRLQPNHSQSIVPETWAEFDINKFFFVSNNKVERYRAPPNLIYAAFQDELDKVEEIYAPIRSRRIIINYLTNRNLMMGEKAFRECHLTLFKGIYAWAGDYRKIEIVVTDRQFPTLHPDEIEIKMKEFCQKFSNQYLRWVGNERVKMLQALVFAHKELAWIHPFQDGNGRAIRLYLELIAKTRGFEFDLNASLQSKTKKRYYHFAVRKAVQGYSKILTTLLNKILV</sequence>
<dbReference type="PANTHER" id="PTHR13504:SF34">
    <property type="entry name" value="PROTEIN ADENYLYLTRANSFERASE FICD"/>
    <property type="match status" value="1"/>
</dbReference>
<gene>
    <name evidence="12" type="ORF">AM402_17885</name>
</gene>
<keyword evidence="6 10" id="KW-0067">ATP-binding</keyword>
<keyword evidence="5" id="KW-0802">TPR repeat</keyword>
<dbReference type="Gene3D" id="1.10.3290.10">
    <property type="entry name" value="Fido-like domain"/>
    <property type="match status" value="1"/>
</dbReference>
<evidence type="ECO:0000256" key="10">
    <source>
        <dbReference type="PIRSR" id="PIRSR640198-2"/>
    </source>
</evidence>
<protein>
    <recommendedName>
        <fullName evidence="11">Fido domain-containing protein</fullName>
    </recommendedName>
</protein>
<keyword evidence="8" id="KW-0472">Membrane</keyword>
<dbReference type="PROSITE" id="PS51459">
    <property type="entry name" value="FIDO"/>
    <property type="match status" value="1"/>
</dbReference>
<proteinExistence type="predicted"/>
<keyword evidence="2" id="KW-0812">Transmembrane</keyword>
<feature type="domain" description="Fido" evidence="11">
    <location>
        <begin position="189"/>
        <end position="334"/>
    </location>
</feature>
<evidence type="ECO:0000256" key="5">
    <source>
        <dbReference type="ARBA" id="ARBA00022803"/>
    </source>
</evidence>
<feature type="binding site" evidence="10">
    <location>
        <begin position="277"/>
        <end position="284"/>
    </location>
    <ligand>
        <name>ATP</name>
        <dbReference type="ChEBI" id="CHEBI:30616"/>
    </ligand>
</feature>
<keyword evidence="7" id="KW-1133">Transmembrane helix</keyword>
<evidence type="ECO:0000256" key="4">
    <source>
        <dbReference type="ARBA" id="ARBA00022741"/>
    </source>
</evidence>
<dbReference type="RefSeq" id="WP_049211868.1">
    <property type="nucleotide sequence ID" value="NZ_BGKS01000098.1"/>
</dbReference>
<reference evidence="12 13" key="1">
    <citation type="submission" date="2017-05" db="EMBL/GenBank/DDBJ databases">
        <title>Whole genome sequencing of Proteus mirabilis AR_0155.</title>
        <authorList>
            <person name="Conlan S."/>
            <person name="Thomas P.J."/>
            <person name="Mullikin J."/>
            <person name="Frank K.M."/>
            <person name="Segre J.A."/>
        </authorList>
    </citation>
    <scope>NUCLEOTIDE SEQUENCE [LARGE SCALE GENOMIC DNA]</scope>
    <source>
        <strain evidence="12 13">AR_0155</strain>
    </source>
</reference>
<organism evidence="12 13">
    <name type="scientific">Proteus mirabilis</name>
    <dbReference type="NCBI Taxonomy" id="584"/>
    <lineage>
        <taxon>Bacteria</taxon>
        <taxon>Pseudomonadati</taxon>
        <taxon>Pseudomonadota</taxon>
        <taxon>Gammaproteobacteria</taxon>
        <taxon>Enterobacterales</taxon>
        <taxon>Morganellaceae</taxon>
        <taxon>Proteus</taxon>
    </lineage>
</organism>
<dbReference type="EMBL" id="CP021694">
    <property type="protein sequence ID" value="ARX35919.1"/>
    <property type="molecule type" value="Genomic_DNA"/>
</dbReference>
<evidence type="ECO:0000259" key="11">
    <source>
        <dbReference type="PROSITE" id="PS51459"/>
    </source>
</evidence>
<evidence type="ECO:0000256" key="3">
    <source>
        <dbReference type="ARBA" id="ARBA00022737"/>
    </source>
</evidence>
<dbReference type="InterPro" id="IPR036597">
    <property type="entry name" value="Fido-like_dom_sf"/>
</dbReference>
<dbReference type="Proteomes" id="UP000195540">
    <property type="component" value="Chromosome"/>
</dbReference>
<dbReference type="GO" id="GO:0005524">
    <property type="term" value="F:ATP binding"/>
    <property type="evidence" value="ECO:0007669"/>
    <property type="project" value="UniProtKB-KW"/>
</dbReference>
<evidence type="ECO:0000256" key="7">
    <source>
        <dbReference type="ARBA" id="ARBA00022989"/>
    </source>
</evidence>
<evidence type="ECO:0000313" key="12">
    <source>
        <dbReference type="EMBL" id="ARX35919.1"/>
    </source>
</evidence>
<evidence type="ECO:0000256" key="1">
    <source>
        <dbReference type="ARBA" id="ARBA00004167"/>
    </source>
</evidence>
<feature type="binding site" evidence="10">
    <location>
        <begin position="312"/>
        <end position="313"/>
    </location>
    <ligand>
        <name>ATP</name>
        <dbReference type="ChEBI" id="CHEBI:30616"/>
    </ligand>
</feature>
<dbReference type="GO" id="GO:0016020">
    <property type="term" value="C:membrane"/>
    <property type="evidence" value="ECO:0007669"/>
    <property type="project" value="UniProtKB-SubCell"/>
</dbReference>
<dbReference type="AlphaFoldDB" id="A0AAJ1DH22"/>
<comment type="subcellular location">
    <subcellularLocation>
        <location evidence="1">Membrane</location>
        <topology evidence="1">Single-pass membrane protein</topology>
    </subcellularLocation>
</comment>
<dbReference type="InterPro" id="IPR003812">
    <property type="entry name" value="Fido"/>
</dbReference>